<dbReference type="Proteomes" id="UP000012675">
    <property type="component" value="Chromosome"/>
</dbReference>
<dbReference type="KEGG" id="ecas:ECBG_01740"/>
<keyword evidence="1" id="KW-0472">Membrane</keyword>
<dbReference type="AlphaFoldDB" id="C9AAG0"/>
<organism evidence="3 4">
    <name type="scientific">Enterococcus casseliflavus EC20</name>
    <dbReference type="NCBI Taxonomy" id="565655"/>
    <lineage>
        <taxon>Bacteria</taxon>
        <taxon>Bacillati</taxon>
        <taxon>Bacillota</taxon>
        <taxon>Bacilli</taxon>
        <taxon>Lactobacillales</taxon>
        <taxon>Enterococcaceae</taxon>
        <taxon>Enterococcus</taxon>
    </lineage>
</organism>
<feature type="chain" id="PRO_5002995413" description="LPXTG-domain-containing protein cell wall anchor domain" evidence="2">
    <location>
        <begin position="26"/>
        <end position="107"/>
    </location>
</feature>
<feature type="transmembrane region" description="Helical" evidence="1">
    <location>
        <begin position="80"/>
        <end position="97"/>
    </location>
</feature>
<sequence length="107" mass="11909">MKPKFFRAALAIGSFFVLTASPALARTAIQQNEGQMKVQGQIGEPKVEESIIEERIVEEPPEKEPLARLPQTNSEASRRLPLLGMVLVIISLATLRSRHKKNNTSKM</sequence>
<evidence type="ECO:0000256" key="1">
    <source>
        <dbReference type="SAM" id="Phobius"/>
    </source>
</evidence>
<feature type="signal peptide" evidence="2">
    <location>
        <begin position="1"/>
        <end position="25"/>
    </location>
</feature>
<reference evidence="3 4" key="1">
    <citation type="submission" date="2009-02" db="EMBL/GenBank/DDBJ databases">
        <authorList>
            <consortium name="The Broad Institute Genome Sequencing Platform"/>
            <person name="Feldgarden M."/>
            <person name="Young S.K."/>
            <person name="Kodira C.D."/>
            <person name="Zeng Q."/>
            <person name="Koehrsen M."/>
            <person name="Alvarado L."/>
            <person name="Berlin A."/>
            <person name="Borenstein D."/>
            <person name="Chen Z."/>
            <person name="Engels R."/>
            <person name="Freedman E."/>
            <person name="Gellesch M."/>
            <person name="Goldberg J."/>
            <person name="Griggs A."/>
            <person name="Gujja S."/>
            <person name="Heiman D."/>
            <person name="Hepburn T."/>
            <person name="Howarth C."/>
            <person name="Jen D."/>
            <person name="Larson L."/>
            <person name="Lewis B."/>
            <person name="Mehta T."/>
            <person name="Park D."/>
            <person name="Pearson M."/>
            <person name="Roberts A."/>
            <person name="Saif S."/>
            <person name="Shea T."/>
            <person name="Shenoy N."/>
            <person name="Sisk P."/>
            <person name="Stolte C."/>
            <person name="Sykes S."/>
            <person name="Walk T."/>
            <person name="White J."/>
            <person name="Yandava C."/>
            <person name="Gilmore M."/>
            <person name="Manson J."/>
            <person name="Palmer K."/>
            <person name="Carniol K."/>
            <person name="Lander E."/>
            <person name="Nusbaum C."/>
            <person name="Galagan J."/>
            <person name="Birren B."/>
        </authorList>
    </citation>
    <scope>NUCLEOTIDE SEQUENCE [LARGE SCALE GENOMIC DNA]</scope>
    <source>
        <strain evidence="3 4">EC20</strain>
    </source>
</reference>
<gene>
    <name evidence="3" type="ORF">ECBG_01740</name>
</gene>
<keyword evidence="1" id="KW-0812">Transmembrane</keyword>
<dbReference type="GeneID" id="15141179"/>
<evidence type="ECO:0000313" key="4">
    <source>
        <dbReference type="Proteomes" id="UP000012675"/>
    </source>
</evidence>
<keyword evidence="4" id="KW-1185">Reference proteome</keyword>
<dbReference type="HOGENOM" id="CLU_2205929_0_0_9"/>
<name>C9AAG0_ENTCA</name>
<reference evidence="3 4" key="2">
    <citation type="submission" date="2013-03" db="EMBL/GenBank/DDBJ databases">
        <title>The Genome Sequence of Enterococcus casseliflavus EC20 (899205).</title>
        <authorList>
            <consortium name="The Broad Institute Genomics Platform"/>
            <consortium name="The Broad Institute Genome Sequencing Center for Infectious Disease"/>
            <person name="Russ C."/>
            <person name="Feldgarden M."/>
            <person name="Gilmore M."/>
            <person name="Manson J."/>
            <person name="Palmer K."/>
            <person name="Carniol K."/>
            <person name="Walker B."/>
            <person name="Young S.K."/>
            <person name="Zeng Q."/>
            <person name="Gargeya S."/>
            <person name="Fitzgerald M."/>
            <person name="Haas B."/>
            <person name="Abouelleil A."/>
            <person name="Allen A.W."/>
            <person name="Alvarado L."/>
            <person name="Arachchi H.M."/>
            <person name="Berlin A.M."/>
            <person name="Chapman S.B."/>
            <person name="Gainer-Dewar J."/>
            <person name="Goldberg J."/>
            <person name="Griggs A."/>
            <person name="Gujja S."/>
            <person name="Hansen M."/>
            <person name="Howarth C."/>
            <person name="Imamovic A."/>
            <person name="Ireland A."/>
            <person name="Larimer J."/>
            <person name="McCowan C."/>
            <person name="Murphy C."/>
            <person name="Pearson M."/>
            <person name="Poon T.W."/>
            <person name="Priest M."/>
            <person name="Roberts A."/>
            <person name="Saif S."/>
            <person name="Shea T."/>
            <person name="Sisk P."/>
            <person name="Sykes S."/>
            <person name="Wortman J."/>
            <person name="Nusbaum C."/>
            <person name="Birren B."/>
        </authorList>
    </citation>
    <scope>NUCLEOTIDE SEQUENCE [LARGE SCALE GENOMIC DNA]</scope>
    <source>
        <strain evidence="3 4">EC20</strain>
    </source>
</reference>
<proteinExistence type="predicted"/>
<keyword evidence="2" id="KW-0732">Signal</keyword>
<evidence type="ECO:0008006" key="5">
    <source>
        <dbReference type="Google" id="ProtNLM"/>
    </source>
</evidence>
<accession>C9AAG0</accession>
<protein>
    <recommendedName>
        <fullName evidence="5">LPXTG-domain-containing protein cell wall anchor domain</fullName>
    </recommendedName>
</protein>
<dbReference type="EMBL" id="CP004856">
    <property type="protein sequence ID" value="EEV39471.1"/>
    <property type="molecule type" value="Genomic_DNA"/>
</dbReference>
<evidence type="ECO:0000256" key="2">
    <source>
        <dbReference type="SAM" id="SignalP"/>
    </source>
</evidence>
<evidence type="ECO:0000313" key="3">
    <source>
        <dbReference type="EMBL" id="EEV39471.1"/>
    </source>
</evidence>
<keyword evidence="1" id="KW-1133">Transmembrane helix</keyword>
<dbReference type="RefSeq" id="WP_015509005.1">
    <property type="nucleotide sequence ID" value="NC_020995.1"/>
</dbReference>